<organism evidence="3 4">
    <name type="scientific">Tuber aestivum</name>
    <name type="common">summer truffle</name>
    <dbReference type="NCBI Taxonomy" id="59557"/>
    <lineage>
        <taxon>Eukaryota</taxon>
        <taxon>Fungi</taxon>
        <taxon>Dikarya</taxon>
        <taxon>Ascomycota</taxon>
        <taxon>Pezizomycotina</taxon>
        <taxon>Pezizomycetes</taxon>
        <taxon>Pezizales</taxon>
        <taxon>Tuberaceae</taxon>
        <taxon>Tuber</taxon>
    </lineage>
</organism>
<reference evidence="3" key="1">
    <citation type="submission" date="2015-10" db="EMBL/GenBank/DDBJ databases">
        <authorList>
            <person name="Regsiter A."/>
            <person name="william w."/>
        </authorList>
    </citation>
    <scope>NUCLEOTIDE SEQUENCE</scope>
    <source>
        <strain evidence="3">Montdore</strain>
    </source>
</reference>
<keyword evidence="4" id="KW-1185">Reference proteome</keyword>
<name>A0A292PLM2_9PEZI</name>
<evidence type="ECO:0000259" key="2">
    <source>
        <dbReference type="Pfam" id="PF10276"/>
    </source>
</evidence>
<dbReference type="Proteomes" id="UP001412239">
    <property type="component" value="Unassembled WGS sequence"/>
</dbReference>
<evidence type="ECO:0000313" key="4">
    <source>
        <dbReference type="Proteomes" id="UP001412239"/>
    </source>
</evidence>
<dbReference type="GO" id="GO:0006120">
    <property type="term" value="P:mitochondrial electron transport, NADH to ubiquinone"/>
    <property type="evidence" value="ECO:0007669"/>
    <property type="project" value="TreeGrafter"/>
</dbReference>
<proteinExistence type="predicted"/>
<evidence type="ECO:0000256" key="1">
    <source>
        <dbReference type="SAM" id="MobiDB-lite"/>
    </source>
</evidence>
<dbReference type="AlphaFoldDB" id="A0A292PLM2"/>
<feature type="compositionally biased region" description="Polar residues" evidence="1">
    <location>
        <begin position="82"/>
        <end position="93"/>
    </location>
</feature>
<dbReference type="FunFam" id="2.60.260.40:FF:000003">
    <property type="entry name" value="NADH dehydrogenase [ubiquinone] iron-sulfur protein 6, mitochondrial"/>
    <property type="match status" value="1"/>
</dbReference>
<protein>
    <recommendedName>
        <fullName evidence="2">Zinc finger CHCC-type domain-containing protein</fullName>
    </recommendedName>
</protein>
<dbReference type="InterPro" id="IPR019401">
    <property type="entry name" value="Znf_CHCC"/>
</dbReference>
<accession>A0A292PLM2</accession>
<dbReference type="EMBL" id="LN891193">
    <property type="protein sequence ID" value="CUS07595.1"/>
    <property type="molecule type" value="Genomic_DNA"/>
</dbReference>
<evidence type="ECO:0000313" key="3">
    <source>
        <dbReference type="EMBL" id="CUS07595.1"/>
    </source>
</evidence>
<dbReference type="Gene3D" id="2.60.260.40">
    <property type="entry name" value="q5lls5 like domains"/>
    <property type="match status" value="1"/>
</dbReference>
<dbReference type="Pfam" id="PF10276">
    <property type="entry name" value="zf-CHCC"/>
    <property type="match status" value="1"/>
</dbReference>
<sequence length="187" mass="20482">MLPRFLRLSRLPRPLLPHLQSRTIIQTHHHQTTAEPNTPPPPPSSSTTNAASVGTTAGADPNAPLQGSVGAGEAKRHLQAPNRATTWSRSQQPRELAMVGPRFENTDMELQPTPYAAIELIHRQPVRFSEKRIVVCDGGGGPMGHPRIFINVDKPEIVPCGYCGLPFAHVHSRKTLEAQETTDYPLS</sequence>
<dbReference type="GO" id="GO:0005739">
    <property type="term" value="C:mitochondrion"/>
    <property type="evidence" value="ECO:0007669"/>
    <property type="project" value="GOC"/>
</dbReference>
<gene>
    <name evidence="3" type="ORF">GSTUAT00008311001</name>
</gene>
<dbReference type="PANTHER" id="PTHR13156">
    <property type="entry name" value="NADH-UBIQUINONE OXIDOREDUCTASE 13 KD-A SUBUNIT"/>
    <property type="match status" value="1"/>
</dbReference>
<dbReference type="PANTHER" id="PTHR13156:SF0">
    <property type="entry name" value="NADH DEHYDROGENASE [UBIQUINONE] IRON-SULFUR PROTEIN 6, MITOCHONDRIAL"/>
    <property type="match status" value="1"/>
</dbReference>
<feature type="domain" description="Zinc finger CHCC-type" evidence="2">
    <location>
        <begin position="132"/>
        <end position="167"/>
    </location>
</feature>
<feature type="region of interest" description="Disordered" evidence="1">
    <location>
        <begin position="27"/>
        <end position="94"/>
    </location>
</feature>